<feature type="non-terminal residue" evidence="6">
    <location>
        <position position="1"/>
    </location>
</feature>
<organism evidence="6 7">
    <name type="scientific">Rhinopomastus cyanomelas</name>
    <name type="common">Common scimitarbill</name>
    <dbReference type="NCBI Taxonomy" id="113115"/>
    <lineage>
        <taxon>Eukaryota</taxon>
        <taxon>Metazoa</taxon>
        <taxon>Chordata</taxon>
        <taxon>Craniata</taxon>
        <taxon>Vertebrata</taxon>
        <taxon>Euteleostomi</taxon>
        <taxon>Archelosauria</taxon>
        <taxon>Archosauria</taxon>
        <taxon>Dinosauria</taxon>
        <taxon>Saurischia</taxon>
        <taxon>Theropoda</taxon>
        <taxon>Coelurosauria</taxon>
        <taxon>Aves</taxon>
        <taxon>Neognathae</taxon>
        <taxon>Neoaves</taxon>
        <taxon>Telluraves</taxon>
        <taxon>Coraciimorphae</taxon>
        <taxon>Bucerotiformes</taxon>
        <taxon>Rhinopomastidae</taxon>
        <taxon>Rhinopomastus</taxon>
    </lineage>
</organism>
<evidence type="ECO:0000256" key="3">
    <source>
        <dbReference type="ARBA" id="ARBA00022825"/>
    </source>
</evidence>
<evidence type="ECO:0000313" key="6">
    <source>
        <dbReference type="EMBL" id="NXN98149.1"/>
    </source>
</evidence>
<dbReference type="FunFam" id="2.40.10.10:FF:000060">
    <property type="entry name" value="Acrosin"/>
    <property type="match status" value="1"/>
</dbReference>
<gene>
    <name evidence="6" type="primary">Acr_5</name>
    <name evidence="6" type="ORF">RHICYA_R09670</name>
</gene>
<comment type="caution">
    <text evidence="6">The sequence shown here is derived from an EMBL/GenBank/DDBJ whole genome shotgun (WGS) entry which is preliminary data.</text>
</comment>
<evidence type="ECO:0000256" key="2">
    <source>
        <dbReference type="ARBA" id="ARBA00022801"/>
    </source>
</evidence>
<dbReference type="InterPro" id="IPR001254">
    <property type="entry name" value="Trypsin_dom"/>
</dbReference>
<dbReference type="InterPro" id="IPR001314">
    <property type="entry name" value="Peptidase_S1A"/>
</dbReference>
<protein>
    <submittedName>
        <fullName evidence="6">ACRO protein</fullName>
    </submittedName>
</protein>
<keyword evidence="7" id="KW-1185">Reference proteome</keyword>
<dbReference type="GO" id="GO:0004252">
    <property type="term" value="F:serine-type endopeptidase activity"/>
    <property type="evidence" value="ECO:0007669"/>
    <property type="project" value="InterPro"/>
</dbReference>
<dbReference type="SUPFAM" id="SSF50494">
    <property type="entry name" value="Trypsin-like serine proteases"/>
    <property type="match status" value="1"/>
</dbReference>
<dbReference type="OrthoDB" id="6339452at2759"/>
<keyword evidence="4" id="KW-1015">Disulfide bond</keyword>
<evidence type="ECO:0000256" key="1">
    <source>
        <dbReference type="ARBA" id="ARBA00022670"/>
    </source>
</evidence>
<evidence type="ECO:0000313" key="7">
    <source>
        <dbReference type="Proteomes" id="UP000565785"/>
    </source>
</evidence>
<dbReference type="Proteomes" id="UP000565785">
    <property type="component" value="Unassembled WGS sequence"/>
</dbReference>
<name>A0A7L1NF68_RHICY</name>
<accession>A0A7L1NF68</accession>
<dbReference type="Pfam" id="PF00089">
    <property type="entry name" value="Trypsin"/>
    <property type="match status" value="1"/>
</dbReference>
<dbReference type="PRINTS" id="PR00722">
    <property type="entry name" value="CHYMOTRYPSIN"/>
</dbReference>
<feature type="domain" description="Peptidase S1" evidence="5">
    <location>
        <begin position="6"/>
        <end position="139"/>
    </location>
</feature>
<dbReference type="GO" id="GO:0007340">
    <property type="term" value="P:acrosome reaction"/>
    <property type="evidence" value="ECO:0007669"/>
    <property type="project" value="TreeGrafter"/>
</dbReference>
<dbReference type="PANTHER" id="PTHR24252">
    <property type="entry name" value="ACROSIN-RELATED"/>
    <property type="match status" value="1"/>
</dbReference>
<reference evidence="6 7" key="1">
    <citation type="submission" date="2019-09" db="EMBL/GenBank/DDBJ databases">
        <title>Bird 10,000 Genomes (B10K) Project - Family phase.</title>
        <authorList>
            <person name="Zhang G."/>
        </authorList>
    </citation>
    <scope>NUCLEOTIDE SEQUENCE [LARGE SCALE GENOMIC DNA]</scope>
    <source>
        <strain evidence="6">B10K-DU-002-35</strain>
        <tissue evidence="6">Muscle</tissue>
    </source>
</reference>
<evidence type="ECO:0000256" key="4">
    <source>
        <dbReference type="ARBA" id="ARBA00023157"/>
    </source>
</evidence>
<dbReference type="CDD" id="cd00190">
    <property type="entry name" value="Tryp_SPc"/>
    <property type="match status" value="1"/>
</dbReference>
<dbReference type="SMART" id="SM00020">
    <property type="entry name" value="Tryp_SPc"/>
    <property type="match status" value="1"/>
</dbReference>
<dbReference type="Gene3D" id="2.40.10.10">
    <property type="entry name" value="Trypsin-like serine proteases"/>
    <property type="match status" value="1"/>
</dbReference>
<feature type="non-terminal residue" evidence="6">
    <location>
        <position position="139"/>
    </location>
</feature>
<evidence type="ECO:0000259" key="5">
    <source>
        <dbReference type="PROSITE" id="PS50240"/>
    </source>
</evidence>
<dbReference type="InterPro" id="IPR018114">
    <property type="entry name" value="TRYPSIN_HIS"/>
</dbReference>
<proteinExistence type="predicted"/>
<keyword evidence="3" id="KW-0720">Serine protease</keyword>
<dbReference type="PROSITE" id="PS00134">
    <property type="entry name" value="TRYPSIN_HIS"/>
    <property type="match status" value="1"/>
</dbReference>
<dbReference type="InterPro" id="IPR043504">
    <property type="entry name" value="Peptidase_S1_PA_chymotrypsin"/>
</dbReference>
<keyword evidence="1" id="KW-0645">Protease</keyword>
<keyword evidence="2" id="KW-0378">Hydrolase</keyword>
<dbReference type="InterPro" id="IPR009003">
    <property type="entry name" value="Peptidase_S1_PA"/>
</dbReference>
<dbReference type="AlphaFoldDB" id="A0A7L1NF68"/>
<sequence>YSSTCVVGRQEATPGAWPCIVSLQDPWAVGPGHVCGGSLISDQWVLTAAHCFTKYRPLNKWRVLVGATHLAQPVPETQVRWSRHVILHEDYDNTTKRNDIALVELDQPVGCGYYVQQARVPDASLHLAQLGTCCVSGWG</sequence>
<dbReference type="PROSITE" id="PS50240">
    <property type="entry name" value="TRYPSIN_DOM"/>
    <property type="match status" value="1"/>
</dbReference>
<dbReference type="EMBL" id="VXBP01005428">
    <property type="protein sequence ID" value="NXN98149.1"/>
    <property type="molecule type" value="Genomic_DNA"/>
</dbReference>
<dbReference type="PANTHER" id="PTHR24252:SF8">
    <property type="entry name" value="ACROSIN"/>
    <property type="match status" value="1"/>
</dbReference>
<dbReference type="GO" id="GO:0006508">
    <property type="term" value="P:proteolysis"/>
    <property type="evidence" value="ECO:0007669"/>
    <property type="project" value="UniProtKB-KW"/>
</dbReference>